<sequence>MIWAVAASLALHALIAVALSLIPAMQPPELPPEEAVTVEIVMPPPSPPVPPAVQELAVPRKAPETSEPRAEKPADPPAMVHATNLFSAKMLADPRNRQARQALAQLAGPDRIEQICDAEAMEQIQRWRQNFKPDRLVAYAMSGTRTDGATLIADGAAFRSKSLWYNVKFKCEMAANLRKIASFEFQVGAPIPRAEWETHNLSAVH</sequence>
<organism evidence="2 3">
    <name type="scientific">Phyllobacterium salinisoli</name>
    <dbReference type="NCBI Taxonomy" id="1899321"/>
    <lineage>
        <taxon>Bacteria</taxon>
        <taxon>Pseudomonadati</taxon>
        <taxon>Pseudomonadota</taxon>
        <taxon>Alphaproteobacteria</taxon>
        <taxon>Hyphomicrobiales</taxon>
        <taxon>Phyllobacteriaceae</taxon>
        <taxon>Phyllobacterium</taxon>
    </lineage>
</organism>
<dbReference type="AlphaFoldDB" id="A0A368K2D5"/>
<evidence type="ECO:0000313" key="3">
    <source>
        <dbReference type="Proteomes" id="UP000253420"/>
    </source>
</evidence>
<reference evidence="2 3" key="1">
    <citation type="submission" date="2018-07" db="EMBL/GenBank/DDBJ databases">
        <title>The draft genome of Phyllobacterium salinisoli.</title>
        <authorList>
            <person name="Liu L."/>
            <person name="Li L."/>
            <person name="Zhang X."/>
            <person name="Liang L."/>
        </authorList>
    </citation>
    <scope>NUCLEOTIDE SEQUENCE [LARGE SCALE GENOMIC DNA]</scope>
    <source>
        <strain evidence="2 3">LLAN61</strain>
    </source>
</reference>
<dbReference type="InterPro" id="IPR009273">
    <property type="entry name" value="DUF930"/>
</dbReference>
<dbReference type="Pfam" id="PF06059">
    <property type="entry name" value="DUF930"/>
    <property type="match status" value="1"/>
</dbReference>
<comment type="caution">
    <text evidence="2">The sequence shown here is derived from an EMBL/GenBank/DDBJ whole genome shotgun (WGS) entry which is preliminary data.</text>
</comment>
<protein>
    <submittedName>
        <fullName evidence="2">DUF930 domain-containing protein</fullName>
    </submittedName>
</protein>
<proteinExistence type="predicted"/>
<evidence type="ECO:0000313" key="2">
    <source>
        <dbReference type="EMBL" id="RCS23548.1"/>
    </source>
</evidence>
<evidence type="ECO:0000256" key="1">
    <source>
        <dbReference type="SAM" id="MobiDB-lite"/>
    </source>
</evidence>
<gene>
    <name evidence="2" type="ORF">DUT91_13780</name>
</gene>
<accession>A0A368K2D5</accession>
<dbReference type="Proteomes" id="UP000253420">
    <property type="component" value="Unassembled WGS sequence"/>
</dbReference>
<dbReference type="EMBL" id="QOZG01000005">
    <property type="protein sequence ID" value="RCS23548.1"/>
    <property type="molecule type" value="Genomic_DNA"/>
</dbReference>
<dbReference type="OrthoDB" id="9804158at2"/>
<feature type="region of interest" description="Disordered" evidence="1">
    <location>
        <begin position="52"/>
        <end position="77"/>
    </location>
</feature>
<feature type="compositionally biased region" description="Basic and acidic residues" evidence="1">
    <location>
        <begin position="61"/>
        <end position="74"/>
    </location>
</feature>
<name>A0A368K2D5_9HYPH</name>
<keyword evidence="3" id="KW-1185">Reference proteome</keyword>